<dbReference type="SUPFAM" id="SSF50974">
    <property type="entry name" value="Nitrous oxide reductase, N-terminal domain"/>
    <property type="match status" value="1"/>
</dbReference>
<proteinExistence type="predicted"/>
<accession>A0AA37MU09</accession>
<dbReference type="NCBIfam" id="TIGR02276">
    <property type="entry name" value="beta_rpt_yvtn"/>
    <property type="match status" value="1"/>
</dbReference>
<dbReference type="Pfam" id="PF21783">
    <property type="entry name" value="YNCE"/>
    <property type="match status" value="1"/>
</dbReference>
<dbReference type="InterPro" id="IPR048433">
    <property type="entry name" value="YNCE-like_beta-prop"/>
</dbReference>
<dbReference type="PANTHER" id="PTHR47197">
    <property type="entry name" value="PROTEIN NIRF"/>
    <property type="match status" value="1"/>
</dbReference>
<evidence type="ECO:0000313" key="5">
    <source>
        <dbReference type="Proteomes" id="UP001055111"/>
    </source>
</evidence>
<reference evidence="4" key="1">
    <citation type="submission" date="2022-09" db="EMBL/GenBank/DDBJ databases">
        <title>Isolation and characterization of 3-chlorobenzoate degrading bacteria from soils in Shizuoka.</title>
        <authorList>
            <person name="Ifat A."/>
            <person name="Ogawa N."/>
            <person name="Kimbara K."/>
            <person name="Moriuchi R."/>
            <person name="Dohra H."/>
            <person name="Shintani M."/>
        </authorList>
    </citation>
    <scope>NUCLEOTIDE SEQUENCE</scope>
    <source>
        <strain evidence="4">19CS4-2</strain>
    </source>
</reference>
<dbReference type="EMBL" id="BPUS01000015">
    <property type="protein sequence ID" value="GJH28409.1"/>
    <property type="molecule type" value="Genomic_DNA"/>
</dbReference>
<dbReference type="AlphaFoldDB" id="A0AA37MU09"/>
<gene>
    <name evidence="4" type="ORF">CBA19CS42_27855</name>
</gene>
<dbReference type="InterPro" id="IPR051200">
    <property type="entry name" value="Host-pathogen_enzymatic-act"/>
</dbReference>
<dbReference type="InterPro" id="IPR015943">
    <property type="entry name" value="WD40/YVTN_repeat-like_dom_sf"/>
</dbReference>
<keyword evidence="1 2" id="KW-0732">Signal</keyword>
<dbReference type="PANTHER" id="PTHR47197:SF3">
    <property type="entry name" value="DIHYDRO-HEME D1 DEHYDROGENASE"/>
    <property type="match status" value="1"/>
</dbReference>
<dbReference type="Proteomes" id="UP001055111">
    <property type="component" value="Unassembled WGS sequence"/>
</dbReference>
<dbReference type="InterPro" id="IPR011964">
    <property type="entry name" value="YVTN_b-propeller_repeat"/>
</dbReference>
<protein>
    <submittedName>
        <fullName evidence="4">Beta-propeller fold lactonase family protein</fullName>
    </submittedName>
</protein>
<evidence type="ECO:0000313" key="4">
    <source>
        <dbReference type="EMBL" id="GJH28409.1"/>
    </source>
</evidence>
<name>A0AA37MU09_9BURK</name>
<feature type="signal peptide" evidence="2">
    <location>
        <begin position="1"/>
        <end position="24"/>
    </location>
</feature>
<organism evidence="4 5">
    <name type="scientific">Caballeronia novacaledonica</name>
    <dbReference type="NCBI Taxonomy" id="1544861"/>
    <lineage>
        <taxon>Bacteria</taxon>
        <taxon>Pseudomonadati</taxon>
        <taxon>Pseudomonadota</taxon>
        <taxon>Betaproteobacteria</taxon>
        <taxon>Burkholderiales</taxon>
        <taxon>Burkholderiaceae</taxon>
        <taxon>Caballeronia</taxon>
    </lineage>
</organism>
<evidence type="ECO:0000259" key="3">
    <source>
        <dbReference type="Pfam" id="PF21783"/>
    </source>
</evidence>
<sequence length="492" mass="51743">MKTTSSVVTALAVFALAAAQSVLAGQAPGLLADPDIPVSHHDRVYAAEQFSNTVSVTDPADNHLVGVIRLGDPAPASFSPLYRGQVLVHGMGFSPDHHTLAVVSIGSNSVTFIDTQTNAIRHVTYVGRSPHEAFFTPDGKEVWVTVRGENYVDVLDGKTFEEKMRITVPAGPGMQIFSPDGKYGYVCSSFNPEIEVISVADHQIVGKVMQASPFCPDLAATPDGKQVWFTLKDIGKTQVFDAHPPFALLTTIDTGPITNHVNIVHNANGMFAYVTVGGLNQVKVFRTDDFSQVATIPVGNLPHGIWPSGDGSRVYVGLENADMMTAIDTLTNKVIANVAIGQAPQAVAYVPNAVPDGDGTQNIQALGLAGQTIHLALMPAGTGKPGGAANAPTTVTLFDQGLVQVLQAAVTGLQPKQSYVLGFSDKFDGTGNVEPLANFTTNPAGAAIVNALGQIRQVVAPGDATDRDRRRYLVIAPLVSGKPGAVVQIQAL</sequence>
<evidence type="ECO:0000256" key="2">
    <source>
        <dbReference type="SAM" id="SignalP"/>
    </source>
</evidence>
<dbReference type="Gene3D" id="2.130.10.10">
    <property type="entry name" value="YVTN repeat-like/Quinoprotein amine dehydrogenase"/>
    <property type="match status" value="2"/>
</dbReference>
<comment type="caution">
    <text evidence="4">The sequence shown here is derived from an EMBL/GenBank/DDBJ whole genome shotgun (WGS) entry which is preliminary data.</text>
</comment>
<feature type="chain" id="PRO_5041254149" evidence="2">
    <location>
        <begin position="25"/>
        <end position="492"/>
    </location>
</feature>
<dbReference type="RefSeq" id="WP_238215289.1">
    <property type="nucleotide sequence ID" value="NZ_BPUS01000015.1"/>
</dbReference>
<dbReference type="InterPro" id="IPR011045">
    <property type="entry name" value="N2O_reductase_N"/>
</dbReference>
<evidence type="ECO:0000256" key="1">
    <source>
        <dbReference type="ARBA" id="ARBA00022729"/>
    </source>
</evidence>
<feature type="domain" description="YNCE-like beta-propeller" evidence="3">
    <location>
        <begin position="88"/>
        <end position="348"/>
    </location>
</feature>